<dbReference type="Proteomes" id="UP000280834">
    <property type="component" value="Unassembled WGS sequence"/>
</dbReference>
<name>A0A0R3QXR5_9BILA</name>
<keyword evidence="3" id="KW-1185">Reference proteome</keyword>
<accession>A0A0R3QXR5</accession>
<reference evidence="2 3" key="2">
    <citation type="submission" date="2018-11" db="EMBL/GenBank/DDBJ databases">
        <authorList>
            <consortium name="Pathogen Informatics"/>
        </authorList>
    </citation>
    <scope>NUCLEOTIDE SEQUENCE [LARGE SCALE GENOMIC DNA]</scope>
</reference>
<keyword evidence="1" id="KW-1133">Transmembrane helix</keyword>
<dbReference type="EMBL" id="UZAG01017664">
    <property type="protein sequence ID" value="VDO35926.1"/>
    <property type="molecule type" value="Genomic_DNA"/>
</dbReference>
<protein>
    <submittedName>
        <fullName evidence="4">7TM_GPCR_Srx domain-containing protein</fullName>
    </submittedName>
</protein>
<keyword evidence="1" id="KW-0472">Membrane</keyword>
<sequence>MNLLLSSSFEIKLSVLNYNLVFNILSHFIALINGSYIILLSKNFL</sequence>
<gene>
    <name evidence="2" type="ORF">BTMF_LOCUS10551</name>
</gene>
<evidence type="ECO:0000313" key="3">
    <source>
        <dbReference type="Proteomes" id="UP000280834"/>
    </source>
</evidence>
<dbReference type="AlphaFoldDB" id="A0A0R3QXR5"/>
<organism evidence="4">
    <name type="scientific">Brugia timori</name>
    <dbReference type="NCBI Taxonomy" id="42155"/>
    <lineage>
        <taxon>Eukaryota</taxon>
        <taxon>Metazoa</taxon>
        <taxon>Ecdysozoa</taxon>
        <taxon>Nematoda</taxon>
        <taxon>Chromadorea</taxon>
        <taxon>Rhabditida</taxon>
        <taxon>Spirurina</taxon>
        <taxon>Spiruromorpha</taxon>
        <taxon>Filarioidea</taxon>
        <taxon>Onchocercidae</taxon>
        <taxon>Brugia</taxon>
    </lineage>
</organism>
<keyword evidence="1" id="KW-0812">Transmembrane</keyword>
<feature type="transmembrane region" description="Helical" evidence="1">
    <location>
        <begin position="20"/>
        <end position="40"/>
    </location>
</feature>
<evidence type="ECO:0000313" key="4">
    <source>
        <dbReference type="WBParaSite" id="BTMF_0001253701-mRNA-1"/>
    </source>
</evidence>
<reference evidence="4" key="1">
    <citation type="submission" date="2017-02" db="UniProtKB">
        <authorList>
            <consortium name="WormBaseParasite"/>
        </authorList>
    </citation>
    <scope>IDENTIFICATION</scope>
</reference>
<evidence type="ECO:0000313" key="2">
    <source>
        <dbReference type="EMBL" id="VDO35926.1"/>
    </source>
</evidence>
<dbReference type="WBParaSite" id="BTMF_0001253701-mRNA-1">
    <property type="protein sequence ID" value="BTMF_0001253701-mRNA-1"/>
    <property type="gene ID" value="BTMF_0001253701"/>
</dbReference>
<proteinExistence type="predicted"/>
<evidence type="ECO:0000256" key="1">
    <source>
        <dbReference type="SAM" id="Phobius"/>
    </source>
</evidence>